<evidence type="ECO:0000313" key="4">
    <source>
        <dbReference type="Proteomes" id="UP001152604"/>
    </source>
</evidence>
<feature type="domain" description="SGNH hydrolase-type esterase" evidence="2">
    <location>
        <begin position="47"/>
        <end position="196"/>
    </location>
</feature>
<proteinExistence type="predicted"/>
<comment type="caution">
    <text evidence="3">The sequence shown here is derived from an EMBL/GenBank/DDBJ whole genome shotgun (WGS) entry which is preliminary data.</text>
</comment>
<dbReference type="Gene3D" id="3.40.50.1110">
    <property type="entry name" value="SGNH hydrolase"/>
    <property type="match status" value="1"/>
</dbReference>
<dbReference type="SUPFAM" id="SSF52266">
    <property type="entry name" value="SGNH hydrolase"/>
    <property type="match status" value="1"/>
</dbReference>
<keyword evidence="4" id="KW-1185">Reference proteome</keyword>
<feature type="signal peptide" evidence="1">
    <location>
        <begin position="1"/>
        <end position="22"/>
    </location>
</feature>
<feature type="chain" id="PRO_5047282418" evidence="1">
    <location>
        <begin position="23"/>
        <end position="208"/>
    </location>
</feature>
<reference evidence="3" key="1">
    <citation type="submission" date="2022-03" db="EMBL/GenBank/DDBJ databases">
        <authorList>
            <person name="Brunel B."/>
        </authorList>
    </citation>
    <scope>NUCLEOTIDE SEQUENCE</scope>
    <source>
        <strain evidence="3">STM4922sample</strain>
    </source>
</reference>
<dbReference type="PANTHER" id="PTHR30383">
    <property type="entry name" value="THIOESTERASE 1/PROTEASE 1/LYSOPHOSPHOLIPASE L1"/>
    <property type="match status" value="1"/>
</dbReference>
<gene>
    <name evidence="3" type="ORF">MES4922_130134</name>
</gene>
<dbReference type="InterPro" id="IPR013830">
    <property type="entry name" value="SGNH_hydro"/>
</dbReference>
<evidence type="ECO:0000256" key="1">
    <source>
        <dbReference type="SAM" id="SignalP"/>
    </source>
</evidence>
<sequence length="208" mass="23060">MKKMLIFSTVLAMLLVTLFATRSDNAHWQAKVDEFRQFKGHADIVMFGDSLTASGHWQEMFPRLSIINRGISGERVDSALLRLDQITAAEPRLVFIMLGVNDISRSASPDDVATSYGKIIERLANVDSIVVQSTLFTSSEVHNAAIKRLNSALMALCSNAANCRFLDLNASLSRNDSLRPEFTTDGVHLNGDGYRVWENQIRPIMAAS</sequence>
<keyword evidence="1" id="KW-0732">Signal</keyword>
<organism evidence="3 4">
    <name type="scientific">Mesorhizobium ventifaucium</name>
    <dbReference type="NCBI Taxonomy" id="666020"/>
    <lineage>
        <taxon>Bacteria</taxon>
        <taxon>Pseudomonadati</taxon>
        <taxon>Pseudomonadota</taxon>
        <taxon>Alphaproteobacteria</taxon>
        <taxon>Hyphomicrobiales</taxon>
        <taxon>Phyllobacteriaceae</taxon>
        <taxon>Mesorhizobium</taxon>
    </lineage>
</organism>
<name>A0ABN8JCB8_9HYPH</name>
<dbReference type="InterPro" id="IPR051532">
    <property type="entry name" value="Ester_Hydrolysis_Enzymes"/>
</dbReference>
<dbReference type="Proteomes" id="UP001152604">
    <property type="component" value="Unassembled WGS sequence"/>
</dbReference>
<dbReference type="InterPro" id="IPR036514">
    <property type="entry name" value="SGNH_hydro_sf"/>
</dbReference>
<accession>A0ABN8JCB8</accession>
<evidence type="ECO:0000313" key="3">
    <source>
        <dbReference type="EMBL" id="CAH2395756.1"/>
    </source>
</evidence>
<dbReference type="EMBL" id="CAKXZS010000005">
    <property type="protein sequence ID" value="CAH2395756.1"/>
    <property type="molecule type" value="Genomic_DNA"/>
</dbReference>
<dbReference type="Pfam" id="PF13472">
    <property type="entry name" value="Lipase_GDSL_2"/>
    <property type="match status" value="1"/>
</dbReference>
<evidence type="ECO:0000259" key="2">
    <source>
        <dbReference type="Pfam" id="PF13472"/>
    </source>
</evidence>
<protein>
    <submittedName>
        <fullName evidence="3">SGNH_hydro domain-containing protein</fullName>
    </submittedName>
</protein>
<dbReference type="RefSeq" id="WP_254023513.1">
    <property type="nucleotide sequence ID" value="NZ_CAKXZS010000005.1"/>
</dbReference>